<feature type="domain" description="Putative zinc-finger" evidence="3">
    <location>
        <begin position="4"/>
        <end position="37"/>
    </location>
</feature>
<feature type="compositionally biased region" description="Low complexity" evidence="1">
    <location>
        <begin position="148"/>
        <end position="163"/>
    </location>
</feature>
<keyword evidence="2" id="KW-0472">Membrane</keyword>
<dbReference type="EMBL" id="QKMR01000002">
    <property type="protein sequence ID" value="PYG89792.1"/>
    <property type="molecule type" value="Genomic_DNA"/>
</dbReference>
<proteinExistence type="predicted"/>
<feature type="region of interest" description="Disordered" evidence="1">
    <location>
        <begin position="135"/>
        <end position="240"/>
    </location>
</feature>
<dbReference type="AlphaFoldDB" id="A0A318XSW9"/>
<gene>
    <name evidence="4" type="ORF">LY28_00388</name>
</gene>
<comment type="caution">
    <text evidence="4">The sequence shown here is derived from an EMBL/GenBank/DDBJ whole genome shotgun (WGS) entry which is preliminary data.</text>
</comment>
<accession>A0A318XSW9</accession>
<dbReference type="Proteomes" id="UP000248132">
    <property type="component" value="Unassembled WGS sequence"/>
</dbReference>
<name>A0A318XSW9_9FIRM</name>
<sequence length="419" mass="46180">MNFCKECDEYISLYIDELLDEKTAEEFLNHAEQCSQCSAKLKAALYFAGLCREEEEVPLPGDFSEALHNRLEKLNDNRDISKRKHLFFIKNQKIIAGFSAAAVLVISLLAYNLLPDLGIMKKAYNTASTASDAEAAQSVETKKSEDTGNIGNNSNSSEVESGIKQNKDSGSTLMQDKESVQQSSGAAPDSNSTKRAFGEILPPEKKQSNDEEANLKTRKYQEKADAGADTAVNSSEPEDEAGAFSLTAGMAADSGTHISNFAELKVKLSQQGKELEAYRRLIKEIGAVELNNAGSNSAAVNQIEGADRLNNSGSSEEKAQPEYIDCYMTLSQYSRLKNQASKYNLEFGYKTDIIEKDISDIYNNLNNRKIEINNKITEASENGEDTSAYETEEAGLNEAMEKISDRKEIVVVRMYFGLS</sequence>
<dbReference type="Pfam" id="PF13490">
    <property type="entry name" value="zf-HC2"/>
    <property type="match status" value="1"/>
</dbReference>
<protein>
    <submittedName>
        <fullName evidence="4">Putative zinc finger protein</fullName>
    </submittedName>
</protein>
<evidence type="ECO:0000256" key="1">
    <source>
        <dbReference type="SAM" id="MobiDB-lite"/>
    </source>
</evidence>
<dbReference type="RefSeq" id="WP_165835465.1">
    <property type="nucleotide sequence ID" value="NZ_QKMR01000002.1"/>
</dbReference>
<keyword evidence="5" id="KW-1185">Reference proteome</keyword>
<dbReference type="InterPro" id="IPR027383">
    <property type="entry name" value="Znf_put"/>
</dbReference>
<feature type="compositionally biased region" description="Basic and acidic residues" evidence="1">
    <location>
        <begin position="202"/>
        <end position="226"/>
    </location>
</feature>
<evidence type="ECO:0000313" key="5">
    <source>
        <dbReference type="Proteomes" id="UP000248132"/>
    </source>
</evidence>
<feature type="transmembrane region" description="Helical" evidence="2">
    <location>
        <begin position="94"/>
        <end position="114"/>
    </location>
</feature>
<keyword evidence="2" id="KW-1133">Transmembrane helix</keyword>
<evidence type="ECO:0000259" key="3">
    <source>
        <dbReference type="Pfam" id="PF13490"/>
    </source>
</evidence>
<evidence type="ECO:0000313" key="4">
    <source>
        <dbReference type="EMBL" id="PYG89792.1"/>
    </source>
</evidence>
<evidence type="ECO:0000256" key="2">
    <source>
        <dbReference type="SAM" id="Phobius"/>
    </source>
</evidence>
<feature type="compositionally biased region" description="Polar residues" evidence="1">
    <location>
        <begin position="168"/>
        <end position="194"/>
    </location>
</feature>
<organism evidence="4 5">
    <name type="scientific">Ruminiclostridium sufflavum DSM 19573</name>
    <dbReference type="NCBI Taxonomy" id="1121337"/>
    <lineage>
        <taxon>Bacteria</taxon>
        <taxon>Bacillati</taxon>
        <taxon>Bacillota</taxon>
        <taxon>Clostridia</taxon>
        <taxon>Eubacteriales</taxon>
        <taxon>Oscillospiraceae</taxon>
        <taxon>Ruminiclostridium</taxon>
    </lineage>
</organism>
<keyword evidence="2" id="KW-0812">Transmembrane</keyword>
<reference evidence="4 5" key="1">
    <citation type="submission" date="2018-06" db="EMBL/GenBank/DDBJ databases">
        <title>Genomic Encyclopedia of Type Strains, Phase I: the one thousand microbial genomes (KMG-I) project.</title>
        <authorList>
            <person name="Kyrpides N."/>
        </authorList>
    </citation>
    <scope>NUCLEOTIDE SEQUENCE [LARGE SCALE GENOMIC DNA]</scope>
    <source>
        <strain evidence="4 5">DSM 19573</strain>
    </source>
</reference>